<evidence type="ECO:0000256" key="1">
    <source>
        <dbReference type="SAM" id="MobiDB-lite"/>
    </source>
</evidence>
<proteinExistence type="predicted"/>
<dbReference type="VEuPathDB" id="FungiDB:PV09_06078"/>
<evidence type="ECO:0000313" key="2">
    <source>
        <dbReference type="EMBL" id="KIW02638.1"/>
    </source>
</evidence>
<evidence type="ECO:0000313" key="3">
    <source>
        <dbReference type="Proteomes" id="UP000053259"/>
    </source>
</evidence>
<dbReference type="EMBL" id="KN847548">
    <property type="protein sequence ID" value="KIW02638.1"/>
    <property type="molecule type" value="Genomic_DNA"/>
</dbReference>
<organism evidence="2 3">
    <name type="scientific">Verruconis gallopava</name>
    <dbReference type="NCBI Taxonomy" id="253628"/>
    <lineage>
        <taxon>Eukaryota</taxon>
        <taxon>Fungi</taxon>
        <taxon>Dikarya</taxon>
        <taxon>Ascomycota</taxon>
        <taxon>Pezizomycotina</taxon>
        <taxon>Dothideomycetes</taxon>
        <taxon>Pleosporomycetidae</taxon>
        <taxon>Venturiales</taxon>
        <taxon>Sympoventuriaceae</taxon>
        <taxon>Verruconis</taxon>
    </lineage>
</organism>
<feature type="region of interest" description="Disordered" evidence="1">
    <location>
        <begin position="1"/>
        <end position="63"/>
    </location>
</feature>
<dbReference type="InParanoid" id="A0A0D2A7B7"/>
<feature type="region of interest" description="Disordered" evidence="1">
    <location>
        <begin position="137"/>
        <end position="207"/>
    </location>
</feature>
<sequence>MPPLQSGVCKMPQQQSSPATPSPHRFLAKAQQRAEMSKSDDASKPKARIHPLRASGPGLERRAPKFVTKAAVAPVSATQMPQFATAPRFSFARSPATKRPRLEDEGAQFATPRRFISEALTPLHIEADDEDVPIDREENEASLNKSSKLPHPPPYLDAPLPAPQIKDASPPSPLPRRPAFLKLASPTNPEPIEPLPEAFSPHRRGQKFMSGGMASAVRQWILDASQLSTHARRSLRGEEIWRVRIVESTDKPRRHMTLVKGVTEEQKEVKLMLPCAGKKKGLSETIVEGSVIAIKRPTWDVVLDQMGWVVAIDWNIENPVMG</sequence>
<dbReference type="GeneID" id="27314051"/>
<dbReference type="RefSeq" id="XP_016212507.1">
    <property type="nucleotide sequence ID" value="XM_016359671.1"/>
</dbReference>
<dbReference type="HOGENOM" id="CLU_052200_0_0_1"/>
<feature type="compositionally biased region" description="Basic and acidic residues" evidence="1">
    <location>
        <begin position="35"/>
        <end position="44"/>
    </location>
</feature>
<keyword evidence="3" id="KW-1185">Reference proteome</keyword>
<dbReference type="OrthoDB" id="5389296at2759"/>
<dbReference type="Proteomes" id="UP000053259">
    <property type="component" value="Unassembled WGS sequence"/>
</dbReference>
<gene>
    <name evidence="2" type="ORF">PV09_06078</name>
</gene>
<feature type="compositionally biased region" description="Low complexity" evidence="1">
    <location>
        <begin position="12"/>
        <end position="23"/>
    </location>
</feature>
<feature type="region of interest" description="Disordered" evidence="1">
    <location>
        <begin position="86"/>
        <end position="110"/>
    </location>
</feature>
<dbReference type="AlphaFoldDB" id="A0A0D2A7B7"/>
<accession>A0A0D2A7B7</accession>
<protein>
    <submittedName>
        <fullName evidence="2">Uncharacterized protein</fullName>
    </submittedName>
</protein>
<name>A0A0D2A7B7_9PEZI</name>
<dbReference type="STRING" id="253628.A0A0D2A7B7"/>
<feature type="compositionally biased region" description="Pro residues" evidence="1">
    <location>
        <begin position="150"/>
        <end position="162"/>
    </location>
</feature>
<reference evidence="2 3" key="1">
    <citation type="submission" date="2015-01" db="EMBL/GenBank/DDBJ databases">
        <title>The Genome Sequence of Ochroconis gallopava CBS43764.</title>
        <authorList>
            <consortium name="The Broad Institute Genomics Platform"/>
            <person name="Cuomo C."/>
            <person name="de Hoog S."/>
            <person name="Gorbushina A."/>
            <person name="Stielow B."/>
            <person name="Teixiera M."/>
            <person name="Abouelleil A."/>
            <person name="Chapman S.B."/>
            <person name="Priest M."/>
            <person name="Young S.K."/>
            <person name="Wortman J."/>
            <person name="Nusbaum C."/>
            <person name="Birren B."/>
        </authorList>
    </citation>
    <scope>NUCLEOTIDE SEQUENCE [LARGE SCALE GENOMIC DNA]</scope>
    <source>
        <strain evidence="2 3">CBS 43764</strain>
    </source>
</reference>